<evidence type="ECO:0000256" key="1">
    <source>
        <dbReference type="SAM" id="SignalP"/>
    </source>
</evidence>
<protein>
    <submittedName>
        <fullName evidence="2">Uncharacterized protein</fullName>
    </submittedName>
</protein>
<proteinExistence type="predicted"/>
<accession>A0ABR4BXC3</accession>
<dbReference type="Proteomes" id="UP001595075">
    <property type="component" value="Unassembled WGS sequence"/>
</dbReference>
<comment type="caution">
    <text evidence="2">The sequence shown here is derived from an EMBL/GenBank/DDBJ whole genome shotgun (WGS) entry which is preliminary data.</text>
</comment>
<feature type="chain" id="PRO_5045555152" evidence="1">
    <location>
        <begin position="22"/>
        <end position="410"/>
    </location>
</feature>
<keyword evidence="3" id="KW-1185">Reference proteome</keyword>
<evidence type="ECO:0000313" key="3">
    <source>
        <dbReference type="Proteomes" id="UP001595075"/>
    </source>
</evidence>
<gene>
    <name evidence="2" type="ORF">VTL71DRAFT_6586</name>
</gene>
<organism evidence="2 3">
    <name type="scientific">Oculimacula yallundae</name>
    <dbReference type="NCBI Taxonomy" id="86028"/>
    <lineage>
        <taxon>Eukaryota</taxon>
        <taxon>Fungi</taxon>
        <taxon>Dikarya</taxon>
        <taxon>Ascomycota</taxon>
        <taxon>Pezizomycotina</taxon>
        <taxon>Leotiomycetes</taxon>
        <taxon>Helotiales</taxon>
        <taxon>Ploettnerulaceae</taxon>
        <taxon>Oculimacula</taxon>
    </lineage>
</organism>
<feature type="signal peptide" evidence="1">
    <location>
        <begin position="1"/>
        <end position="21"/>
    </location>
</feature>
<evidence type="ECO:0000313" key="2">
    <source>
        <dbReference type="EMBL" id="KAL2062320.1"/>
    </source>
</evidence>
<sequence>MYNMIVTTLLPLLAIAQLGFAQGICGADNCLRAVRNTQPAFSGRGTADCSSYFRATVTPRTVTFTATSYITSTPSAVTLTQSNTLTITPPTITSVTSVVQTSTPDPRTTVVTDTSSITTSTTVTRAAIKRQVTASPSNIPSYASVCSGAVRYSSACSCIGVTRTTTIVAAPSTTTTVRITLTATPSSVTVTNSQTTTLPTQTTLVTNLSTFTLSPSTATVTTTQTEISTVTSTAIPAAATCVGSVEATCPEPSFYITVIGKTSLPFAAISFIFTSDQTISATSSMSAASKFKINSQGQLVVTDPTGRDSVVYYQNGFNFPDFRPWNVPSLGASTSSLMPVMVQLGEGGSACPSTIPGTSGKIYLAGCTSSTFVGFGTCNNFIYSSRNGGTNGCNSGPNVAMNVELGYTVV</sequence>
<name>A0ABR4BXC3_9HELO</name>
<reference evidence="2 3" key="1">
    <citation type="journal article" date="2024" name="Commun. Biol.">
        <title>Comparative genomic analysis of thermophilic fungi reveals convergent evolutionary adaptations and gene losses.</title>
        <authorList>
            <person name="Steindorff A.S."/>
            <person name="Aguilar-Pontes M.V."/>
            <person name="Robinson A.J."/>
            <person name="Andreopoulos B."/>
            <person name="LaButti K."/>
            <person name="Kuo A."/>
            <person name="Mondo S."/>
            <person name="Riley R."/>
            <person name="Otillar R."/>
            <person name="Haridas S."/>
            <person name="Lipzen A."/>
            <person name="Grimwood J."/>
            <person name="Schmutz J."/>
            <person name="Clum A."/>
            <person name="Reid I.D."/>
            <person name="Moisan M.C."/>
            <person name="Butler G."/>
            <person name="Nguyen T.T.M."/>
            <person name="Dewar K."/>
            <person name="Conant G."/>
            <person name="Drula E."/>
            <person name="Henrissat B."/>
            <person name="Hansel C."/>
            <person name="Singer S."/>
            <person name="Hutchinson M.I."/>
            <person name="de Vries R.P."/>
            <person name="Natvig D.O."/>
            <person name="Powell A.J."/>
            <person name="Tsang A."/>
            <person name="Grigoriev I.V."/>
        </authorList>
    </citation>
    <scope>NUCLEOTIDE SEQUENCE [LARGE SCALE GENOMIC DNA]</scope>
    <source>
        <strain evidence="2 3">CBS 494.80</strain>
    </source>
</reference>
<keyword evidence="1" id="KW-0732">Signal</keyword>
<dbReference type="EMBL" id="JAZHXI010000017">
    <property type="protein sequence ID" value="KAL2062320.1"/>
    <property type="molecule type" value="Genomic_DNA"/>
</dbReference>